<dbReference type="GeneID" id="87595728"/>
<protein>
    <submittedName>
        <fullName evidence="1">Uncharacterized protein</fullName>
    </submittedName>
</protein>
<dbReference type="EMBL" id="LILD01000003">
    <property type="protein sequence ID" value="KOO36792.1"/>
    <property type="molecule type" value="Genomic_DNA"/>
</dbReference>
<accession>A0A0M0KDX9</accession>
<name>A0A0M0KDX9_ALKHA</name>
<gene>
    <name evidence="1" type="ORF">AMD02_15350</name>
</gene>
<organism evidence="1">
    <name type="scientific">Halalkalibacterium halodurans</name>
    <name type="common">Bacillus halodurans</name>
    <dbReference type="NCBI Taxonomy" id="86665"/>
    <lineage>
        <taxon>Bacteria</taxon>
        <taxon>Bacillati</taxon>
        <taxon>Bacillota</taxon>
        <taxon>Bacilli</taxon>
        <taxon>Bacillales</taxon>
        <taxon>Bacillaceae</taxon>
        <taxon>Halalkalibacterium (ex Joshi et al. 2022)</taxon>
    </lineage>
</organism>
<proteinExistence type="predicted"/>
<reference evidence="1" key="1">
    <citation type="submission" date="2015-08" db="EMBL/GenBank/DDBJ databases">
        <title>Complete DNA Sequence of Pseudomonas syringae pv. actinidiae, the Causal Agent of Kiwifruit Canker Disease.</title>
        <authorList>
            <person name="Rikkerink E.H.A."/>
            <person name="Fineran P.C."/>
        </authorList>
    </citation>
    <scope>NUCLEOTIDE SEQUENCE</scope>
    <source>
        <strain evidence="1">DSM 13666</strain>
    </source>
</reference>
<sequence length="79" mass="9373">MKQMTFNHMKINYNPAMHVFTNDDTKGIVFVSKDFDEIHAVVEVSENNKFKIHPRWNVNFFVSDSEITVDLNYCEEEDE</sequence>
<dbReference type="RefSeq" id="WP_053432044.1">
    <property type="nucleotide sequence ID" value="NZ_CP040441.1"/>
</dbReference>
<evidence type="ECO:0000313" key="1">
    <source>
        <dbReference type="EMBL" id="KOO36792.1"/>
    </source>
</evidence>
<comment type="caution">
    <text evidence="1">The sequence shown here is derived from an EMBL/GenBank/DDBJ whole genome shotgun (WGS) entry which is preliminary data.</text>
</comment>
<dbReference type="PATRIC" id="fig|136160.3.peg.4009"/>
<dbReference type="AlphaFoldDB" id="A0A0M0KDX9"/>